<dbReference type="AlphaFoldDB" id="A0A067TW32"/>
<dbReference type="PROSITE" id="PS50865">
    <property type="entry name" value="ZF_MYND_2"/>
    <property type="match status" value="1"/>
</dbReference>
<evidence type="ECO:0000256" key="4">
    <source>
        <dbReference type="PROSITE-ProRule" id="PRU00134"/>
    </source>
</evidence>
<evidence type="ECO:0000259" key="6">
    <source>
        <dbReference type="PROSITE" id="PS50865"/>
    </source>
</evidence>
<dbReference type="HOGENOM" id="CLU_494357_0_0_1"/>
<evidence type="ECO:0000256" key="1">
    <source>
        <dbReference type="ARBA" id="ARBA00022723"/>
    </source>
</evidence>
<dbReference type="SUPFAM" id="SSF144232">
    <property type="entry name" value="HIT/MYND zinc finger-like"/>
    <property type="match status" value="1"/>
</dbReference>
<dbReference type="OrthoDB" id="2998255at2759"/>
<evidence type="ECO:0000256" key="3">
    <source>
        <dbReference type="ARBA" id="ARBA00022833"/>
    </source>
</evidence>
<dbReference type="Pfam" id="PF01753">
    <property type="entry name" value="zf-MYND"/>
    <property type="match status" value="1"/>
</dbReference>
<organism evidence="7 8">
    <name type="scientific">Galerina marginata (strain CBS 339.88)</name>
    <dbReference type="NCBI Taxonomy" id="685588"/>
    <lineage>
        <taxon>Eukaryota</taxon>
        <taxon>Fungi</taxon>
        <taxon>Dikarya</taxon>
        <taxon>Basidiomycota</taxon>
        <taxon>Agaricomycotina</taxon>
        <taxon>Agaricomycetes</taxon>
        <taxon>Agaricomycetidae</taxon>
        <taxon>Agaricales</taxon>
        <taxon>Agaricineae</taxon>
        <taxon>Strophariaceae</taxon>
        <taxon>Galerina</taxon>
    </lineage>
</organism>
<gene>
    <name evidence="7" type="ORF">GALMADRAFT_133507</name>
</gene>
<reference evidence="8" key="1">
    <citation type="journal article" date="2014" name="Proc. Natl. Acad. Sci. U.S.A.">
        <title>Extensive sampling of basidiomycete genomes demonstrates inadequacy of the white-rot/brown-rot paradigm for wood decay fungi.</title>
        <authorList>
            <person name="Riley R."/>
            <person name="Salamov A.A."/>
            <person name="Brown D.W."/>
            <person name="Nagy L.G."/>
            <person name="Floudas D."/>
            <person name="Held B.W."/>
            <person name="Levasseur A."/>
            <person name="Lombard V."/>
            <person name="Morin E."/>
            <person name="Otillar R."/>
            <person name="Lindquist E.A."/>
            <person name="Sun H."/>
            <person name="LaButti K.M."/>
            <person name="Schmutz J."/>
            <person name="Jabbour D."/>
            <person name="Luo H."/>
            <person name="Baker S.E."/>
            <person name="Pisabarro A.G."/>
            <person name="Walton J.D."/>
            <person name="Blanchette R.A."/>
            <person name="Henrissat B."/>
            <person name="Martin F."/>
            <person name="Cullen D."/>
            <person name="Hibbett D.S."/>
            <person name="Grigoriev I.V."/>
        </authorList>
    </citation>
    <scope>NUCLEOTIDE SEQUENCE [LARGE SCALE GENOMIC DNA]</scope>
    <source>
        <strain evidence="8">CBS 339.88</strain>
    </source>
</reference>
<dbReference type="STRING" id="685588.A0A067TW32"/>
<dbReference type="InterPro" id="IPR002893">
    <property type="entry name" value="Znf_MYND"/>
</dbReference>
<dbReference type="Gene3D" id="6.10.140.2220">
    <property type="match status" value="1"/>
</dbReference>
<feature type="region of interest" description="Disordered" evidence="5">
    <location>
        <begin position="1"/>
        <end position="25"/>
    </location>
</feature>
<name>A0A067TW32_GALM3</name>
<protein>
    <recommendedName>
        <fullName evidence="6">MYND-type domain-containing protein</fullName>
    </recommendedName>
</protein>
<keyword evidence="2 4" id="KW-0863">Zinc-finger</keyword>
<evidence type="ECO:0000313" key="7">
    <source>
        <dbReference type="EMBL" id="KDR84149.1"/>
    </source>
</evidence>
<keyword evidence="1" id="KW-0479">Metal-binding</keyword>
<sequence>MPPKKSTKKDSRSSTPSDSAQFFLNSIEDPNNPKHCGRCLLGALSEPSSETRQAARAGAPLKKSSMLIHKNAKFWNTVARFLFTERTDEGIEMLLTRLSKCSCQMRDPLIRDFHDEGYCLERDSMNRTRMHEQSSESQRNAYSARRCGLIVGLFAFFGGNIRSSKAKSVVSGSALTWPSQPQDVLPFGADSLVRSLLQWYRFVPDPIILMIAGPILPLCESLLIPSLIKYDFTSHVVGATHRLAIKVLADYQSTNILTMANTIETCQLQASSLNHYYLMVCRGLPSDVKAALVRGSETKLVQACSLLSYITEPGQMPEMSSYPTLWADTAFVAHDIFHLFQMQKYPLFPVHPVIVAFDLTVIPQRHGIRPLREGSIFDIRNLRSRTQCFRQGCPNTHASVGKEFQRCGGCKITSYCGRECQMKSWRADKFPHRRGCAILQNVVELGGGLGLFNNDFNSQFHFPTHIEESTATILRNWSQVNLEDSALQYVKDWCKDLDQTTYPLPDGNDKSPGYADYVGVLAQFIDTFKGPKPFFFDKDWSKFNPLMSQNH</sequence>
<feature type="domain" description="MYND-type" evidence="6">
    <location>
        <begin position="388"/>
        <end position="436"/>
    </location>
</feature>
<proteinExistence type="predicted"/>
<evidence type="ECO:0000256" key="2">
    <source>
        <dbReference type="ARBA" id="ARBA00022771"/>
    </source>
</evidence>
<dbReference type="EMBL" id="KL142368">
    <property type="protein sequence ID" value="KDR84149.1"/>
    <property type="molecule type" value="Genomic_DNA"/>
</dbReference>
<evidence type="ECO:0000313" key="8">
    <source>
        <dbReference type="Proteomes" id="UP000027222"/>
    </source>
</evidence>
<dbReference type="GO" id="GO:0008270">
    <property type="term" value="F:zinc ion binding"/>
    <property type="evidence" value="ECO:0007669"/>
    <property type="project" value="UniProtKB-KW"/>
</dbReference>
<accession>A0A067TW32</accession>
<keyword evidence="8" id="KW-1185">Reference proteome</keyword>
<dbReference type="Proteomes" id="UP000027222">
    <property type="component" value="Unassembled WGS sequence"/>
</dbReference>
<evidence type="ECO:0000256" key="5">
    <source>
        <dbReference type="SAM" id="MobiDB-lite"/>
    </source>
</evidence>
<keyword evidence="3" id="KW-0862">Zinc</keyword>